<sequence>MALRKAFLCFLLAGFLAFTIQIFFSSPISLDTLELPTASPFLLPINNQLQKVIKLGEGLLKDPDDVCVDEEGTLIQQLGMVGLEGGLIVCDSEKGLLKVGEDGVTVLVSHVNGSKLRFADDVIEASDGGLYFSVASTKFELHNWYLDVLEAKPHGQLIKYDPSSNETSVVLDKLAFANGVALSKEEDYLVICETWTYRCLKYWLNRVKKGETEIFIENLPGAPDNINLAPDGSFWIALFQLTSDGRFVHTSKVFKHLVASSPRLIKLMNGVYRKAMVVNVAADGKIIRKFDDPNGKVITL</sequence>
<comment type="caution">
    <text evidence="6">The sequence shown here is derived from an EMBL/GenBank/DDBJ whole genome shotgun (WGS) entry which is preliminary data.</text>
</comment>
<dbReference type="Pfam" id="PF03088">
    <property type="entry name" value="Str_synth"/>
    <property type="match status" value="1"/>
</dbReference>
<gene>
    <name evidence="6" type="ORF">O6P43_002652</name>
</gene>
<evidence type="ECO:0000259" key="5">
    <source>
        <dbReference type="Pfam" id="PF03088"/>
    </source>
</evidence>
<dbReference type="EMBL" id="JARAOO010000002">
    <property type="protein sequence ID" value="KAJ7979231.1"/>
    <property type="molecule type" value="Genomic_DNA"/>
</dbReference>
<dbReference type="PANTHER" id="PTHR10426:SF68">
    <property type="entry name" value="OS07G0614000 PROTEIN"/>
    <property type="match status" value="1"/>
</dbReference>
<dbReference type="SUPFAM" id="SSF63829">
    <property type="entry name" value="Calcium-dependent phosphotriesterase"/>
    <property type="match status" value="1"/>
</dbReference>
<evidence type="ECO:0000256" key="1">
    <source>
        <dbReference type="ARBA" id="ARBA00004116"/>
    </source>
</evidence>
<comment type="subcellular location">
    <subcellularLocation>
        <location evidence="1">Vacuole</location>
    </subcellularLocation>
</comment>
<evidence type="ECO:0000256" key="2">
    <source>
        <dbReference type="ARBA" id="ARBA00009191"/>
    </source>
</evidence>
<feature type="domain" description="Strictosidine synthase conserved region" evidence="5">
    <location>
        <begin position="124"/>
        <end position="205"/>
    </location>
</feature>
<organism evidence="6 7">
    <name type="scientific">Quillaja saponaria</name>
    <name type="common">Soap bark tree</name>
    <dbReference type="NCBI Taxonomy" id="32244"/>
    <lineage>
        <taxon>Eukaryota</taxon>
        <taxon>Viridiplantae</taxon>
        <taxon>Streptophyta</taxon>
        <taxon>Embryophyta</taxon>
        <taxon>Tracheophyta</taxon>
        <taxon>Spermatophyta</taxon>
        <taxon>Magnoliopsida</taxon>
        <taxon>eudicotyledons</taxon>
        <taxon>Gunneridae</taxon>
        <taxon>Pentapetalae</taxon>
        <taxon>rosids</taxon>
        <taxon>fabids</taxon>
        <taxon>Fabales</taxon>
        <taxon>Quillajaceae</taxon>
        <taxon>Quillaja</taxon>
    </lineage>
</organism>
<dbReference type="AlphaFoldDB" id="A0AAD7QE54"/>
<keyword evidence="4" id="KW-0325">Glycoprotein</keyword>
<dbReference type="InterPro" id="IPR018119">
    <property type="entry name" value="Strictosidine_synth_cons-reg"/>
</dbReference>
<dbReference type="GO" id="GO:0005773">
    <property type="term" value="C:vacuole"/>
    <property type="evidence" value="ECO:0007669"/>
    <property type="project" value="UniProtKB-SubCell"/>
</dbReference>
<dbReference type="Proteomes" id="UP001163823">
    <property type="component" value="Chromosome 2"/>
</dbReference>
<reference evidence="6" key="1">
    <citation type="journal article" date="2023" name="Science">
        <title>Elucidation of the pathway for biosynthesis of saponin adjuvants from the soapbark tree.</title>
        <authorList>
            <person name="Reed J."/>
            <person name="Orme A."/>
            <person name="El-Demerdash A."/>
            <person name="Owen C."/>
            <person name="Martin L.B.B."/>
            <person name="Misra R.C."/>
            <person name="Kikuchi S."/>
            <person name="Rejzek M."/>
            <person name="Martin A.C."/>
            <person name="Harkess A."/>
            <person name="Leebens-Mack J."/>
            <person name="Louveau T."/>
            <person name="Stephenson M.J."/>
            <person name="Osbourn A."/>
        </authorList>
    </citation>
    <scope>NUCLEOTIDE SEQUENCE</scope>
    <source>
        <strain evidence="6">S10</strain>
    </source>
</reference>
<evidence type="ECO:0000313" key="7">
    <source>
        <dbReference type="Proteomes" id="UP001163823"/>
    </source>
</evidence>
<comment type="similarity">
    <text evidence="2">Belongs to the strictosidine synthase family.</text>
</comment>
<evidence type="ECO:0000313" key="6">
    <source>
        <dbReference type="EMBL" id="KAJ7979231.1"/>
    </source>
</evidence>
<evidence type="ECO:0000256" key="4">
    <source>
        <dbReference type="ARBA" id="ARBA00023180"/>
    </source>
</evidence>
<name>A0AAD7QE54_QUISA</name>
<dbReference type="GO" id="GO:0012505">
    <property type="term" value="C:endomembrane system"/>
    <property type="evidence" value="ECO:0007669"/>
    <property type="project" value="TreeGrafter"/>
</dbReference>
<dbReference type="Gene3D" id="2.120.10.30">
    <property type="entry name" value="TolB, C-terminal domain"/>
    <property type="match status" value="1"/>
</dbReference>
<keyword evidence="7" id="KW-1185">Reference proteome</keyword>
<accession>A0AAD7QE54</accession>
<keyword evidence="3" id="KW-0926">Vacuole</keyword>
<dbReference type="GO" id="GO:0016787">
    <property type="term" value="F:hydrolase activity"/>
    <property type="evidence" value="ECO:0007669"/>
    <property type="project" value="TreeGrafter"/>
</dbReference>
<dbReference type="KEGG" id="qsa:O6P43_002652"/>
<dbReference type="PANTHER" id="PTHR10426">
    <property type="entry name" value="STRICTOSIDINE SYNTHASE-RELATED"/>
    <property type="match status" value="1"/>
</dbReference>
<protein>
    <submittedName>
        <fullName evidence="6">Strictosidine synthase</fullName>
    </submittedName>
</protein>
<proteinExistence type="inferred from homology"/>
<dbReference type="InterPro" id="IPR011042">
    <property type="entry name" value="6-blade_b-propeller_TolB-like"/>
</dbReference>
<evidence type="ECO:0000256" key="3">
    <source>
        <dbReference type="ARBA" id="ARBA00022554"/>
    </source>
</evidence>